<dbReference type="PANTHER" id="PTHR30508">
    <property type="entry name" value="FES CLUSTER ASSEMBLY PROTEIN SUF"/>
    <property type="match status" value="1"/>
</dbReference>
<evidence type="ECO:0000259" key="2">
    <source>
        <dbReference type="Pfam" id="PF01458"/>
    </source>
</evidence>
<dbReference type="EMBL" id="VSSQ01000109">
    <property type="protein sequence ID" value="MPL77710.1"/>
    <property type="molecule type" value="Genomic_DNA"/>
</dbReference>
<dbReference type="InterPro" id="IPR037284">
    <property type="entry name" value="SUF_FeS_clus_asmbl_SufBD_sf"/>
</dbReference>
<evidence type="ECO:0000256" key="1">
    <source>
        <dbReference type="ARBA" id="ARBA00043967"/>
    </source>
</evidence>
<dbReference type="GO" id="GO:0016226">
    <property type="term" value="P:iron-sulfur cluster assembly"/>
    <property type="evidence" value="ECO:0007669"/>
    <property type="project" value="InterPro"/>
</dbReference>
<protein>
    <recommendedName>
        <fullName evidence="2">SUF system FeS cluster assembly SufBD core domain-containing protein</fullName>
    </recommendedName>
</protein>
<dbReference type="AlphaFoldDB" id="A0A644UFP6"/>
<dbReference type="SUPFAM" id="SSF101960">
    <property type="entry name" value="Stabilizer of iron transporter SufD"/>
    <property type="match status" value="1"/>
</dbReference>
<proteinExistence type="inferred from homology"/>
<gene>
    <name evidence="3" type="ORF">SDC9_23567</name>
</gene>
<accession>A0A644UFP6</accession>
<sequence length="369" mass="40179">MPEMNGFSGISPEDKERLALTGIHTDSMEGRAGSFLLVNDHILHAGSQTEGVEVLMIEKALEKYEWLKEYCWNIVPADKDQYTQYVADHPQRGYVIIAHKGAKTTFPLQSCMFLQGDTIQTVHNIVIAEEGSEVHLIAGCASSLKTKQGAHYGINEIYVGKNAKVTSTMIHTWGEEIEVFPRTATVVEEGGTFLSNYVCMRPTKMVQMYPTAYLKGEGAVARFSSVIVAGTGSHIDAGSRAVLQAPNTSAELITRAITNGGTIISRGAIIAEVPQTKGHIECRGLILKDGVMHAIPEIDGRVVDIELSHEAAVGKIARDEIEYLMARGLSEEEATATIIRGFLDVRIEGLPDALQKQIENAIDSADHGF</sequence>
<reference evidence="3" key="1">
    <citation type="submission" date="2019-08" db="EMBL/GenBank/DDBJ databases">
        <authorList>
            <person name="Kucharzyk K."/>
            <person name="Murdoch R.W."/>
            <person name="Higgins S."/>
            <person name="Loffler F."/>
        </authorList>
    </citation>
    <scope>NUCLEOTIDE SEQUENCE</scope>
</reference>
<comment type="similarity">
    <text evidence="1">Belongs to the iron-sulfur cluster assembly SufBD family.</text>
</comment>
<dbReference type="InterPro" id="IPR055346">
    <property type="entry name" value="Fe-S_cluster_assembly_SufBD"/>
</dbReference>
<name>A0A644UFP6_9ZZZZ</name>
<dbReference type="PANTHER" id="PTHR30508:SF1">
    <property type="entry name" value="UPF0051 PROTEIN ABCI8, CHLOROPLASTIC-RELATED"/>
    <property type="match status" value="1"/>
</dbReference>
<dbReference type="InterPro" id="IPR000825">
    <property type="entry name" value="SUF_FeS_clus_asmbl_SufBD_core"/>
</dbReference>
<feature type="domain" description="SUF system FeS cluster assembly SufBD core" evidence="2">
    <location>
        <begin position="117"/>
        <end position="342"/>
    </location>
</feature>
<organism evidence="3">
    <name type="scientific">bioreactor metagenome</name>
    <dbReference type="NCBI Taxonomy" id="1076179"/>
    <lineage>
        <taxon>unclassified sequences</taxon>
        <taxon>metagenomes</taxon>
        <taxon>ecological metagenomes</taxon>
    </lineage>
</organism>
<evidence type="ECO:0000313" key="3">
    <source>
        <dbReference type="EMBL" id="MPL77710.1"/>
    </source>
</evidence>
<dbReference type="Pfam" id="PF01458">
    <property type="entry name" value="SUFBD_core"/>
    <property type="match status" value="1"/>
</dbReference>
<comment type="caution">
    <text evidence="3">The sequence shown here is derived from an EMBL/GenBank/DDBJ whole genome shotgun (WGS) entry which is preliminary data.</text>
</comment>